<dbReference type="FunFam" id="3.20.20.20:FF:000001">
    <property type="entry name" value="4-hydroxy-3-methylbut-2-en-1-yl diphosphate synthase (flavodoxin)"/>
    <property type="match status" value="1"/>
</dbReference>
<feature type="binding site" evidence="7">
    <location>
        <position position="288"/>
    </location>
    <ligand>
        <name>[4Fe-4S] cluster</name>
        <dbReference type="ChEBI" id="CHEBI:49883"/>
    </ligand>
</feature>
<evidence type="ECO:0000259" key="8">
    <source>
        <dbReference type="Pfam" id="PF04551"/>
    </source>
</evidence>
<dbReference type="SUPFAM" id="SSF51717">
    <property type="entry name" value="Dihydropteroate synthetase-like"/>
    <property type="match status" value="1"/>
</dbReference>
<evidence type="ECO:0000256" key="7">
    <source>
        <dbReference type="HAMAP-Rule" id="MF_00159"/>
    </source>
</evidence>
<dbReference type="HAMAP" id="MF_00159">
    <property type="entry name" value="IspG"/>
    <property type="match status" value="1"/>
</dbReference>
<comment type="similarity">
    <text evidence="7">Belongs to the IspG family.</text>
</comment>
<feature type="binding site" evidence="7">
    <location>
        <position position="295"/>
    </location>
    <ligand>
        <name>[4Fe-4S] cluster</name>
        <dbReference type="ChEBI" id="CHEBI:49883"/>
    </ligand>
</feature>
<keyword evidence="2 7" id="KW-0479">Metal-binding</keyword>
<dbReference type="AlphaFoldDB" id="A0A1I2SDJ5"/>
<dbReference type="UniPathway" id="UPA00056">
    <property type="reaction ID" value="UER00096"/>
</dbReference>
<dbReference type="GO" id="GO:0046429">
    <property type="term" value="F:4-hydroxy-3-methylbut-2-en-1-yl diphosphate synthase activity (ferredoxin)"/>
    <property type="evidence" value="ECO:0007669"/>
    <property type="project" value="UniProtKB-UniRule"/>
</dbReference>
<keyword evidence="4 7" id="KW-0408">Iron</keyword>
<evidence type="ECO:0000256" key="4">
    <source>
        <dbReference type="ARBA" id="ARBA00023004"/>
    </source>
</evidence>
<dbReference type="EC" id="1.17.7.3" evidence="7"/>
<keyword evidence="3 7" id="KW-0560">Oxidoreductase</keyword>
<gene>
    <name evidence="7" type="primary">ispG</name>
    <name evidence="10" type="ORF">SAMN05660649_01839</name>
</gene>
<dbReference type="GO" id="GO:0005506">
    <property type="term" value="F:iron ion binding"/>
    <property type="evidence" value="ECO:0007669"/>
    <property type="project" value="InterPro"/>
</dbReference>
<name>A0A1I2SDJ5_9FIRM</name>
<dbReference type="Pfam" id="PF04551">
    <property type="entry name" value="GcpE"/>
    <property type="match status" value="1"/>
</dbReference>
<dbReference type="SUPFAM" id="SSF56014">
    <property type="entry name" value="Nitrite and sulphite reductase 4Fe-4S domain-like"/>
    <property type="match status" value="1"/>
</dbReference>
<dbReference type="STRING" id="341036.SAMN05660649_01839"/>
<reference evidence="11" key="1">
    <citation type="submission" date="2016-10" db="EMBL/GenBank/DDBJ databases">
        <authorList>
            <person name="Varghese N."/>
            <person name="Submissions S."/>
        </authorList>
    </citation>
    <scope>NUCLEOTIDE SEQUENCE [LARGE SCALE GENOMIC DNA]</scope>
    <source>
        <strain evidence="11">DSM 17038</strain>
    </source>
</reference>
<evidence type="ECO:0000259" key="9">
    <source>
        <dbReference type="Pfam" id="PF26540"/>
    </source>
</evidence>
<evidence type="ECO:0000256" key="5">
    <source>
        <dbReference type="ARBA" id="ARBA00023014"/>
    </source>
</evidence>
<keyword evidence="5 7" id="KW-0411">Iron-sulfur</keyword>
<organism evidence="10 11">
    <name type="scientific">Desulfotruncus arcticus DSM 17038</name>
    <dbReference type="NCBI Taxonomy" id="1121424"/>
    <lineage>
        <taxon>Bacteria</taxon>
        <taxon>Bacillati</taxon>
        <taxon>Bacillota</taxon>
        <taxon>Clostridia</taxon>
        <taxon>Eubacteriales</taxon>
        <taxon>Desulfallaceae</taxon>
        <taxon>Desulfotruncus</taxon>
    </lineage>
</organism>
<dbReference type="GO" id="GO:0141197">
    <property type="term" value="F:4-hydroxy-3-methylbut-2-enyl-diphosphate synthase activity (flavodoxin)"/>
    <property type="evidence" value="ECO:0007669"/>
    <property type="project" value="UniProtKB-EC"/>
</dbReference>
<evidence type="ECO:0000256" key="2">
    <source>
        <dbReference type="ARBA" id="ARBA00022723"/>
    </source>
</evidence>
<dbReference type="InterPro" id="IPR016425">
    <property type="entry name" value="IspG_bac"/>
</dbReference>
<dbReference type="PANTHER" id="PTHR30454">
    <property type="entry name" value="4-HYDROXY-3-METHYLBUT-2-EN-1-YL DIPHOSPHATE SYNTHASE"/>
    <property type="match status" value="1"/>
</dbReference>
<dbReference type="InterPro" id="IPR058579">
    <property type="entry name" value="IspG_C"/>
</dbReference>
<dbReference type="GO" id="GO:0019288">
    <property type="term" value="P:isopentenyl diphosphate biosynthetic process, methylerythritol 4-phosphate pathway"/>
    <property type="evidence" value="ECO:0007669"/>
    <property type="project" value="UniProtKB-UniRule"/>
</dbReference>
<dbReference type="GO" id="GO:0051539">
    <property type="term" value="F:4 iron, 4 sulfur cluster binding"/>
    <property type="evidence" value="ECO:0007669"/>
    <property type="project" value="UniProtKB-UniRule"/>
</dbReference>
<keyword evidence="1 7" id="KW-0004">4Fe-4S</keyword>
<dbReference type="Proteomes" id="UP000199337">
    <property type="component" value="Unassembled WGS sequence"/>
</dbReference>
<keyword evidence="6 7" id="KW-0414">Isoprene biosynthesis</keyword>
<feature type="binding site" evidence="7">
    <location>
        <position position="256"/>
    </location>
    <ligand>
        <name>[4Fe-4S] cluster</name>
        <dbReference type="ChEBI" id="CHEBI:49883"/>
    </ligand>
</feature>
<protein>
    <recommendedName>
        <fullName evidence="7">4-hydroxy-3-methylbut-2-en-1-yl diphosphate synthase (flavodoxin)</fullName>
        <ecNumber evidence="7">1.17.7.3</ecNumber>
    </recommendedName>
    <alternativeName>
        <fullName evidence="7">1-hydroxy-2-methyl-2-(E)-butenyl 4-diphosphate synthase</fullName>
    </alternativeName>
</protein>
<comment type="pathway">
    <text evidence="7">Isoprenoid biosynthesis; isopentenyl diphosphate biosynthesis via DXP pathway; isopentenyl diphosphate from 1-deoxy-D-xylulose 5-phosphate: step 5/6.</text>
</comment>
<dbReference type="NCBIfam" id="TIGR00612">
    <property type="entry name" value="ispG_gcpE"/>
    <property type="match status" value="1"/>
</dbReference>
<comment type="function">
    <text evidence="7">Converts 2C-methyl-D-erythritol 2,4-cyclodiphosphate (ME-2,4cPP) into 1-hydroxy-2-methyl-2-(E)-butenyl 4-diphosphate.</text>
</comment>
<dbReference type="InterPro" id="IPR004588">
    <property type="entry name" value="IspG_bac-typ"/>
</dbReference>
<feature type="binding site" evidence="7">
    <location>
        <position position="253"/>
    </location>
    <ligand>
        <name>[4Fe-4S] cluster</name>
        <dbReference type="ChEBI" id="CHEBI:49883"/>
    </ligand>
</feature>
<sequence>MGNVTIGGDAPVTVQSMTNTDTRNALETRNQINKLVQAGCEIIRVAVPDLEAARALPQIKKGLDIPLVADIHFDYRLALASLEAGVEGLRINPGNIGGADKVAAVVKEAKRRNTPIRIGVNAGSLEKDLATGGAVTPEAMVQSAVRHIAMLEKMDFYDIKVSLKASDVPLMLEAYRLLAGRVDYPLHIGVTEAGTLFRGSIKSAVGIGILLWEGIGDTVRVSLTGDPVHEVRAAYEILKSLGLRQRGVEIISCPTCGRTQIDLITIAGEVEERLAALDKPLKVAVMGCVVNGPGEAKHADVGIAGGKGEGLIFRKGKVIRKVKEEFLVEELIKEIDQIIGGRNL</sequence>
<dbReference type="EMBL" id="FOOX01000005">
    <property type="protein sequence ID" value="SFG49789.1"/>
    <property type="molecule type" value="Genomic_DNA"/>
</dbReference>
<dbReference type="InterPro" id="IPR011005">
    <property type="entry name" value="Dihydropteroate_synth-like_sf"/>
</dbReference>
<accession>A0A1I2SDJ5</accession>
<evidence type="ECO:0000256" key="3">
    <source>
        <dbReference type="ARBA" id="ARBA00023002"/>
    </source>
</evidence>
<dbReference type="PIRSF" id="PIRSF004640">
    <property type="entry name" value="IspG"/>
    <property type="match status" value="1"/>
</dbReference>
<dbReference type="NCBIfam" id="NF001540">
    <property type="entry name" value="PRK00366.1"/>
    <property type="match status" value="1"/>
</dbReference>
<feature type="domain" description="IspG C-terminal" evidence="9">
    <location>
        <begin position="249"/>
        <end position="336"/>
    </location>
</feature>
<comment type="catalytic activity">
    <reaction evidence="7">
        <text>(2E)-4-hydroxy-3-methylbut-2-enyl diphosphate + oxidized [flavodoxin] + H2O + 2 H(+) = 2-C-methyl-D-erythritol 2,4-cyclic diphosphate + reduced [flavodoxin]</text>
        <dbReference type="Rhea" id="RHEA:43604"/>
        <dbReference type="Rhea" id="RHEA-COMP:10622"/>
        <dbReference type="Rhea" id="RHEA-COMP:10623"/>
        <dbReference type="ChEBI" id="CHEBI:15377"/>
        <dbReference type="ChEBI" id="CHEBI:15378"/>
        <dbReference type="ChEBI" id="CHEBI:57618"/>
        <dbReference type="ChEBI" id="CHEBI:58210"/>
        <dbReference type="ChEBI" id="CHEBI:58483"/>
        <dbReference type="ChEBI" id="CHEBI:128753"/>
        <dbReference type="EC" id="1.17.7.3"/>
    </reaction>
</comment>
<dbReference type="Gene3D" id="3.20.20.20">
    <property type="entry name" value="Dihydropteroate synthase-like"/>
    <property type="match status" value="1"/>
</dbReference>
<feature type="domain" description="IspG TIM-barrel" evidence="8">
    <location>
        <begin position="1"/>
        <end position="235"/>
    </location>
</feature>
<dbReference type="Pfam" id="PF26540">
    <property type="entry name" value="GcpE_C"/>
    <property type="match status" value="1"/>
</dbReference>
<evidence type="ECO:0000313" key="10">
    <source>
        <dbReference type="EMBL" id="SFG49789.1"/>
    </source>
</evidence>
<dbReference type="FunFam" id="3.30.413.10:FF:000005">
    <property type="entry name" value="4-hydroxy-3-methylbut-2-en-1-yl diphosphate synthase (flavodoxin)"/>
    <property type="match status" value="1"/>
</dbReference>
<dbReference type="InterPro" id="IPR045854">
    <property type="entry name" value="NO2/SO3_Rdtase_4Fe4S_sf"/>
</dbReference>
<dbReference type="Gene3D" id="3.30.413.10">
    <property type="entry name" value="Sulfite Reductase Hemoprotein, domain 1"/>
    <property type="match status" value="1"/>
</dbReference>
<dbReference type="InterPro" id="IPR058578">
    <property type="entry name" value="IspG_TIM"/>
</dbReference>
<evidence type="ECO:0000256" key="6">
    <source>
        <dbReference type="ARBA" id="ARBA00023229"/>
    </source>
</evidence>
<evidence type="ECO:0000256" key="1">
    <source>
        <dbReference type="ARBA" id="ARBA00022485"/>
    </source>
</evidence>
<dbReference type="PANTHER" id="PTHR30454:SF0">
    <property type="entry name" value="4-HYDROXY-3-METHYLBUT-2-EN-1-YL DIPHOSPHATE SYNTHASE (FERREDOXIN), CHLOROPLASTIC"/>
    <property type="match status" value="1"/>
</dbReference>
<dbReference type="GO" id="GO:0016114">
    <property type="term" value="P:terpenoid biosynthetic process"/>
    <property type="evidence" value="ECO:0007669"/>
    <property type="project" value="InterPro"/>
</dbReference>
<comment type="cofactor">
    <cofactor evidence="7">
        <name>[4Fe-4S] cluster</name>
        <dbReference type="ChEBI" id="CHEBI:49883"/>
    </cofactor>
    <text evidence="7">Binds 1 [4Fe-4S] cluster.</text>
</comment>
<proteinExistence type="inferred from homology"/>
<keyword evidence="11" id="KW-1185">Reference proteome</keyword>
<evidence type="ECO:0000313" key="11">
    <source>
        <dbReference type="Proteomes" id="UP000199337"/>
    </source>
</evidence>